<gene>
    <name evidence="4" type="primary">paaN</name>
    <name evidence="4" type="ORF">ACFP1Z_05805</name>
</gene>
<accession>A0ABW0YYD3</accession>
<dbReference type="EMBL" id="JBHSPB010000003">
    <property type="protein sequence ID" value="MFC5719694.1"/>
    <property type="molecule type" value="Genomic_DNA"/>
</dbReference>
<dbReference type="Gene3D" id="3.40.605.10">
    <property type="entry name" value="Aldehyde Dehydrogenase, Chain A, domain 1"/>
    <property type="match status" value="1"/>
</dbReference>
<dbReference type="InterPro" id="IPR015590">
    <property type="entry name" value="Aldehyde_DH_dom"/>
</dbReference>
<dbReference type="Pfam" id="PF00171">
    <property type="entry name" value="Aldedh"/>
    <property type="match status" value="1"/>
</dbReference>
<dbReference type="PANTHER" id="PTHR42862:SF1">
    <property type="entry name" value="DELTA-1-PYRROLINE-5-CARBOXYLATE DEHYDROGENASE 2, ISOFORM A-RELATED"/>
    <property type="match status" value="1"/>
</dbReference>
<dbReference type="PANTHER" id="PTHR42862">
    <property type="entry name" value="DELTA-1-PYRROLINE-5-CARBOXYLATE DEHYDROGENASE 1, ISOFORM A-RELATED"/>
    <property type="match status" value="1"/>
</dbReference>
<keyword evidence="5" id="KW-1185">Reference proteome</keyword>
<dbReference type="InterPro" id="IPR050485">
    <property type="entry name" value="Proline_metab_enzyme"/>
</dbReference>
<keyword evidence="2" id="KW-0520">NAD</keyword>
<evidence type="ECO:0000256" key="1">
    <source>
        <dbReference type="ARBA" id="ARBA00023002"/>
    </source>
</evidence>
<dbReference type="SUPFAM" id="SSF53720">
    <property type="entry name" value="ALDH-like"/>
    <property type="match status" value="1"/>
</dbReference>
<dbReference type="InterPro" id="IPR011975">
    <property type="entry name" value="PaaN_2"/>
</dbReference>
<dbReference type="InterPro" id="IPR016161">
    <property type="entry name" value="Ald_DH/histidinol_DH"/>
</dbReference>
<evidence type="ECO:0000313" key="5">
    <source>
        <dbReference type="Proteomes" id="UP001596083"/>
    </source>
</evidence>
<organism evidence="4 5">
    <name type="scientific">Streptomyces gamaensis</name>
    <dbReference type="NCBI Taxonomy" id="1763542"/>
    <lineage>
        <taxon>Bacteria</taxon>
        <taxon>Bacillati</taxon>
        <taxon>Actinomycetota</taxon>
        <taxon>Actinomycetes</taxon>
        <taxon>Kitasatosporales</taxon>
        <taxon>Streptomycetaceae</taxon>
        <taxon>Streptomyces</taxon>
    </lineage>
</organism>
<evidence type="ECO:0000313" key="4">
    <source>
        <dbReference type="EMBL" id="MFC5719694.1"/>
    </source>
</evidence>
<feature type="domain" description="Aldehyde dehydrogenase" evidence="3">
    <location>
        <begin position="95"/>
        <end position="531"/>
    </location>
</feature>
<dbReference type="Gene3D" id="3.40.309.10">
    <property type="entry name" value="Aldehyde Dehydrogenase, Chain A, domain 2"/>
    <property type="match status" value="1"/>
</dbReference>
<dbReference type="NCBIfam" id="TIGR02288">
    <property type="entry name" value="PaaN_2"/>
    <property type="match status" value="1"/>
</dbReference>
<protein>
    <submittedName>
        <fullName evidence="4">Phenylacetic acid degradation protein PaaN</fullName>
    </submittedName>
</protein>
<reference evidence="5" key="1">
    <citation type="journal article" date="2019" name="Int. J. Syst. Evol. Microbiol.">
        <title>The Global Catalogue of Microorganisms (GCM) 10K type strain sequencing project: providing services to taxonomists for standard genome sequencing and annotation.</title>
        <authorList>
            <consortium name="The Broad Institute Genomics Platform"/>
            <consortium name="The Broad Institute Genome Sequencing Center for Infectious Disease"/>
            <person name="Wu L."/>
            <person name="Ma J."/>
        </authorList>
    </citation>
    <scope>NUCLEOTIDE SEQUENCE [LARGE SCALE GENOMIC DNA]</scope>
    <source>
        <strain evidence="5">CGMCC 4.7304</strain>
    </source>
</reference>
<keyword evidence="1" id="KW-0560">Oxidoreductase</keyword>
<sequence>MTSGLSQLTEKHRPTLDAALAAVRSRAYWSPYPEHPKAYGEQGSVPGSLGAAEGQAAFEALRGKRFELDQPGTDGWAGAEVSPYGPELGITYPHADADVLLPALRAAMPAWREAGPEARAVVCLEILARINARTHEFAQAVMHTSGQAFMMAFQAGGPHAQDRGLEAVAYAYAEQTRTPGAADWSKPQGKREPLELRKEFTAVPRGVSLLIGCNTFPTWNGYPGLFASLATGNAVLVKPHPRAVLPLALTVRVAREVLREAGFSPDLVALAAERDGEGIAKTLAVRPEVRIVDYTGGTAFGEWLEANARQAQVFTEKAGVNTVVVDSTDDYKGLLSNLAFSLSLYSGQMCTTPQNLLIPRGGIDTDAGHKSYDEVVADLARAVDGLLGDEARAHALLGAIVNDQVKERIEAAGRTGEVALASRSLTHPDFPGATVRTPVIVKLDGAKPDAEAAYFSECFGPVSFAVAVDSTADAVELLRRTVREKGAMTVGAYTTSAEAERLVEQACLEECAQLSLNLTGGVYVNQTAAFSDFHGSGGNPAANAALCDGAFVASRFRTVEVRRPA</sequence>
<evidence type="ECO:0000256" key="2">
    <source>
        <dbReference type="ARBA" id="ARBA00023027"/>
    </source>
</evidence>
<dbReference type="RefSeq" id="WP_390314799.1">
    <property type="nucleotide sequence ID" value="NZ_JBHSPB010000003.1"/>
</dbReference>
<name>A0ABW0YYD3_9ACTN</name>
<comment type="caution">
    <text evidence="4">The sequence shown here is derived from an EMBL/GenBank/DDBJ whole genome shotgun (WGS) entry which is preliminary data.</text>
</comment>
<dbReference type="Proteomes" id="UP001596083">
    <property type="component" value="Unassembled WGS sequence"/>
</dbReference>
<dbReference type="InterPro" id="IPR016162">
    <property type="entry name" value="Ald_DH_N"/>
</dbReference>
<evidence type="ECO:0000259" key="3">
    <source>
        <dbReference type="Pfam" id="PF00171"/>
    </source>
</evidence>
<dbReference type="InterPro" id="IPR016163">
    <property type="entry name" value="Ald_DH_C"/>
</dbReference>
<proteinExistence type="predicted"/>